<evidence type="ECO:0000313" key="5">
    <source>
        <dbReference type="Proteomes" id="UP000256690"/>
    </source>
</evidence>
<proteinExistence type="inferred from homology"/>
<evidence type="ECO:0000256" key="3">
    <source>
        <dbReference type="RuleBase" id="RU003560"/>
    </source>
</evidence>
<keyword evidence="5" id="KW-1185">Reference proteome</keyword>
<dbReference type="InterPro" id="IPR015421">
    <property type="entry name" value="PyrdxlP-dep_Trfase_major"/>
</dbReference>
<dbReference type="GO" id="GO:0008483">
    <property type="term" value="F:transaminase activity"/>
    <property type="evidence" value="ECO:0007669"/>
    <property type="project" value="InterPro"/>
</dbReference>
<protein>
    <submittedName>
        <fullName evidence="4">Putative Glutamate-1-semialdehyde 2,1-aminomutase</fullName>
    </submittedName>
</protein>
<comment type="caution">
    <text evidence="4">The sequence shown here is derived from an EMBL/GenBank/DDBJ whole genome shotgun (WGS) entry which is preliminary data.</text>
</comment>
<dbReference type="PANTHER" id="PTHR43713:SF3">
    <property type="entry name" value="GLUTAMATE-1-SEMIALDEHYDE 2,1-AMINOMUTASE 1, CHLOROPLASTIC-RELATED"/>
    <property type="match status" value="1"/>
</dbReference>
<gene>
    <name evidence="4" type="ORF">DSM5745_05953</name>
</gene>
<evidence type="ECO:0000256" key="1">
    <source>
        <dbReference type="ARBA" id="ARBA00001933"/>
    </source>
</evidence>
<keyword evidence="2 3" id="KW-0663">Pyridoxal phosphate</keyword>
<comment type="similarity">
    <text evidence="3">Belongs to the class-III pyridoxal-phosphate-dependent aminotransferase family.</text>
</comment>
<dbReference type="OrthoDB" id="425114at2759"/>
<dbReference type="AlphaFoldDB" id="A0A3D8RZ42"/>
<name>A0A3D8RZ42_9EURO</name>
<dbReference type="Gene3D" id="3.40.640.10">
    <property type="entry name" value="Type I PLP-dependent aspartate aminotransferase-like (Major domain)"/>
    <property type="match status" value="1"/>
</dbReference>
<comment type="cofactor">
    <cofactor evidence="1">
        <name>pyridoxal 5'-phosphate</name>
        <dbReference type="ChEBI" id="CHEBI:597326"/>
    </cofactor>
</comment>
<organism evidence="4 5">
    <name type="scientific">Aspergillus mulundensis</name>
    <dbReference type="NCBI Taxonomy" id="1810919"/>
    <lineage>
        <taxon>Eukaryota</taxon>
        <taxon>Fungi</taxon>
        <taxon>Dikarya</taxon>
        <taxon>Ascomycota</taxon>
        <taxon>Pezizomycotina</taxon>
        <taxon>Eurotiomycetes</taxon>
        <taxon>Eurotiomycetidae</taxon>
        <taxon>Eurotiales</taxon>
        <taxon>Aspergillaceae</taxon>
        <taxon>Aspergillus</taxon>
        <taxon>Aspergillus subgen. Nidulantes</taxon>
    </lineage>
</organism>
<sequence length="413" mass="44303">MPGGNTRSVLHAMPFPLCMQRGNENRLVDLDGNEYIDCLGDMTAGLFGHSRSVIMKTVISTMDSVGMNIGSSTVAEARFAEAICNRFTSIDQVRFCNSGTEANIYALSVARQITGRSKVIVFEGGYHGGVLSFAHGVAPNNVDRDDWILGQYNDVEGVVNLITENKDVAAAVLVEGMQGAGGCIPGSADFLHAIQDTAKENGIIFILDEVMTSRLAPGGLQSIVRHPVHVTPLSPDMTTLGKWIGGGLSIGAFGGRRDLMSVYDPRTSNIHHSGTFNNNSLAMNVGCTGMTSVYTAEACTALNTLGDDLRRGLQELAKGTNMVVTGIGAVMNIHFVPKGGQNAIGRISDLEVEPRSVEATLRDLLWFYLIERGFWIARRGMVSLLLGTSSEEVEALQGAVGDFLEEFRDLVAI</sequence>
<dbReference type="InterPro" id="IPR005814">
    <property type="entry name" value="Aminotrans_3"/>
</dbReference>
<dbReference type="InterPro" id="IPR015422">
    <property type="entry name" value="PyrdxlP-dep_Trfase_small"/>
</dbReference>
<dbReference type="GO" id="GO:0030170">
    <property type="term" value="F:pyridoxal phosphate binding"/>
    <property type="evidence" value="ECO:0007669"/>
    <property type="project" value="InterPro"/>
</dbReference>
<reference evidence="4 5" key="1">
    <citation type="journal article" date="2018" name="IMA Fungus">
        <title>IMA Genome-F 9: Draft genome sequence of Annulohypoxylon stygium, Aspergillus mulundensis, Berkeleyomyces basicola (syn. Thielaviopsis basicola), Ceratocystis smalleyi, two Cercospora beticola strains, Coleophoma cylindrospora, Fusarium fracticaudum, Phialophora cf. hyalina, and Morchella septimelata.</title>
        <authorList>
            <person name="Wingfield B.D."/>
            <person name="Bills G.F."/>
            <person name="Dong Y."/>
            <person name="Huang W."/>
            <person name="Nel W.J."/>
            <person name="Swalarsk-Parry B.S."/>
            <person name="Vaghefi N."/>
            <person name="Wilken P.M."/>
            <person name="An Z."/>
            <person name="de Beer Z.W."/>
            <person name="De Vos L."/>
            <person name="Chen L."/>
            <person name="Duong T.A."/>
            <person name="Gao Y."/>
            <person name="Hammerbacher A."/>
            <person name="Kikkert J.R."/>
            <person name="Li Y."/>
            <person name="Li H."/>
            <person name="Li K."/>
            <person name="Li Q."/>
            <person name="Liu X."/>
            <person name="Ma X."/>
            <person name="Naidoo K."/>
            <person name="Pethybridge S.J."/>
            <person name="Sun J."/>
            <person name="Steenkamp E.T."/>
            <person name="van der Nest M.A."/>
            <person name="van Wyk S."/>
            <person name="Wingfield M.J."/>
            <person name="Xiong C."/>
            <person name="Yue Q."/>
            <person name="Zhang X."/>
        </authorList>
    </citation>
    <scope>NUCLEOTIDE SEQUENCE [LARGE SCALE GENOMIC DNA]</scope>
    <source>
        <strain evidence="4 5">DSM 5745</strain>
    </source>
</reference>
<accession>A0A3D8RZ42</accession>
<dbReference type="RefSeq" id="XP_026603801.1">
    <property type="nucleotide sequence ID" value="XM_026747969.1"/>
</dbReference>
<dbReference type="SUPFAM" id="SSF53383">
    <property type="entry name" value="PLP-dependent transferases"/>
    <property type="match status" value="1"/>
</dbReference>
<dbReference type="InterPro" id="IPR015424">
    <property type="entry name" value="PyrdxlP-dep_Trfase"/>
</dbReference>
<dbReference type="GeneID" id="38116323"/>
<dbReference type="Proteomes" id="UP000256690">
    <property type="component" value="Unassembled WGS sequence"/>
</dbReference>
<dbReference type="STRING" id="1810919.A0A3D8RZ42"/>
<evidence type="ECO:0000313" key="4">
    <source>
        <dbReference type="EMBL" id="RDW79101.1"/>
    </source>
</evidence>
<dbReference type="PANTHER" id="PTHR43713">
    <property type="entry name" value="GLUTAMATE-1-SEMIALDEHYDE 2,1-AMINOMUTASE"/>
    <property type="match status" value="1"/>
</dbReference>
<dbReference type="EMBL" id="PVWQ01000006">
    <property type="protein sequence ID" value="RDW79101.1"/>
    <property type="molecule type" value="Genomic_DNA"/>
</dbReference>
<evidence type="ECO:0000256" key="2">
    <source>
        <dbReference type="ARBA" id="ARBA00022898"/>
    </source>
</evidence>
<dbReference type="Pfam" id="PF00202">
    <property type="entry name" value="Aminotran_3"/>
    <property type="match status" value="1"/>
</dbReference>
<dbReference type="Gene3D" id="3.90.1150.10">
    <property type="entry name" value="Aspartate Aminotransferase, domain 1"/>
    <property type="match status" value="1"/>
</dbReference>